<feature type="transmembrane region" description="Helical" evidence="2">
    <location>
        <begin position="349"/>
        <end position="374"/>
    </location>
</feature>
<evidence type="ECO:0000313" key="4">
    <source>
        <dbReference type="RefSeq" id="XP_071938011.1"/>
    </source>
</evidence>
<reference evidence="4 5" key="1">
    <citation type="submission" date="2025-05" db="UniProtKB">
        <authorList>
            <consortium name="RefSeq"/>
        </authorList>
    </citation>
    <scope>IDENTIFICATION</scope>
    <source>
        <tissue evidence="4 5">Leaves</tissue>
    </source>
</reference>
<dbReference type="GeneID" id="140038878"/>
<comment type="similarity">
    <text evidence="1 2">Belongs to the CorA metal ion transporter (MIT) (TC 1.A.35.5) family.</text>
</comment>
<keyword evidence="2" id="KW-0472">Membrane</keyword>
<protein>
    <recommendedName>
        <fullName evidence="2">Magnesium transporter</fullName>
    </recommendedName>
</protein>
<gene>
    <name evidence="5" type="primary">LOC140038878</name>
    <name evidence="4" type="synonym">LOC140037545</name>
</gene>
<organism evidence="3 5">
    <name type="scientific">Coffea arabica</name>
    <name type="common">Arabian coffee</name>
    <dbReference type="NCBI Taxonomy" id="13443"/>
    <lineage>
        <taxon>Eukaryota</taxon>
        <taxon>Viridiplantae</taxon>
        <taxon>Streptophyta</taxon>
        <taxon>Embryophyta</taxon>
        <taxon>Tracheophyta</taxon>
        <taxon>Spermatophyta</taxon>
        <taxon>Magnoliopsida</taxon>
        <taxon>eudicotyledons</taxon>
        <taxon>Gunneridae</taxon>
        <taxon>Pentapetalae</taxon>
        <taxon>asterids</taxon>
        <taxon>lamiids</taxon>
        <taxon>Gentianales</taxon>
        <taxon>Rubiaceae</taxon>
        <taxon>Ixoroideae</taxon>
        <taxon>Gardenieae complex</taxon>
        <taxon>Bertiereae - Coffeeae clade</taxon>
        <taxon>Coffeeae</taxon>
        <taxon>Coffea</taxon>
    </lineage>
</organism>
<evidence type="ECO:0000256" key="2">
    <source>
        <dbReference type="RuleBase" id="RU366041"/>
    </source>
</evidence>
<dbReference type="Proteomes" id="UP001652660">
    <property type="component" value="Chromosome 3e"/>
</dbReference>
<evidence type="ECO:0000313" key="5">
    <source>
        <dbReference type="RefSeq" id="XP_071940533.1"/>
    </source>
</evidence>
<keyword evidence="2" id="KW-0460">Magnesium</keyword>
<keyword evidence="2" id="KW-0812">Transmembrane</keyword>
<sequence length="414" mass="45840">MGIITFQFGTLRMFRADEGPSRPLLFSTGGGGTGDLLKKAAGSRSWMLMNASGQEMILDVDKYEILDRLQIHPRDLRMLDPLLSYPSTILSRERAIILNLEHIKAIITAEEVLIQDPLDDNVLPVVEKLRRRLNPVDANHRHQGDDQCSAAQHDVEVDGEDSNCPFEFKALEVALEAICSYLAASATEFEAALYPSLDLVTSKINSRHLDHIRKLKSQITRLAARSQKVRDGLQQLLDDGDSMADLYLSRKVASSPLPTSRSIPNIAKLFLAAPSVSSRQSEASRESIVIVHGDENDVAALEMLLEDNFKQIDGTLNRLTTLREYISNTEDCLNIQLDNLRNQFIQIELVLSAAAASIAIHSLVAGIFSVSVPYTWNNGYAYTFKWVAGVPGVFSAVLFVVILFYARKKGLLGS</sequence>
<dbReference type="InterPro" id="IPR039204">
    <property type="entry name" value="MRS2-like"/>
</dbReference>
<keyword evidence="2" id="KW-1133">Transmembrane helix</keyword>
<comment type="function">
    <text evidence="2">Magnesium transporter that may mediate the influx of magnesium.</text>
</comment>
<evidence type="ECO:0000313" key="3">
    <source>
        <dbReference type="Proteomes" id="UP001652660"/>
    </source>
</evidence>
<evidence type="ECO:0000256" key="1">
    <source>
        <dbReference type="ARBA" id="ARBA00007535"/>
    </source>
</evidence>
<keyword evidence="3" id="KW-1185">Reference proteome</keyword>
<dbReference type="Proteomes" id="UP001652660">
    <property type="component" value="Chromosome 3c"/>
</dbReference>
<name>A0ABM4X919_COFAR</name>
<accession>A0ABM4X919</accession>
<dbReference type="PANTHER" id="PTHR13890">
    <property type="entry name" value="RNA SPLICING PROTEIN MRS2, MITOCHONDRIAL"/>
    <property type="match status" value="1"/>
</dbReference>
<dbReference type="Pfam" id="PF22099">
    <property type="entry name" value="MRS2-like"/>
    <property type="match status" value="1"/>
</dbReference>
<comment type="subcellular location">
    <subcellularLocation>
        <location evidence="2">Membrane</location>
        <topology evidence="2">Multi-pass membrane protein</topology>
    </subcellularLocation>
</comment>
<feature type="transmembrane region" description="Helical" evidence="2">
    <location>
        <begin position="386"/>
        <end position="406"/>
    </location>
</feature>
<dbReference type="Gene3D" id="1.20.58.340">
    <property type="entry name" value="Magnesium transport protein CorA, transmembrane region"/>
    <property type="match status" value="1"/>
</dbReference>
<dbReference type="CDD" id="cd12823">
    <property type="entry name" value="Mrs2_Mfm1p-like"/>
    <property type="match status" value="1"/>
</dbReference>
<dbReference type="PANTHER" id="PTHR13890:SF31">
    <property type="entry name" value="MAGNESIUM TRANSPORTER MRS2-2-RELATED"/>
    <property type="match status" value="1"/>
</dbReference>
<dbReference type="RefSeq" id="XP_071938011.1">
    <property type="nucleotide sequence ID" value="XM_072081910.1"/>
</dbReference>
<dbReference type="RefSeq" id="XP_071940533.1">
    <property type="nucleotide sequence ID" value="XM_072084432.1"/>
</dbReference>
<proteinExistence type="inferred from homology"/>
<dbReference type="Gene3D" id="2.40.128.330">
    <property type="match status" value="1"/>
</dbReference>
<keyword evidence="2" id="KW-0406">Ion transport</keyword>
<keyword evidence="2" id="KW-0813">Transport</keyword>